<evidence type="ECO:0000256" key="6">
    <source>
        <dbReference type="SAM" id="MobiDB-lite"/>
    </source>
</evidence>
<feature type="region of interest" description="Disordered" evidence="6">
    <location>
        <begin position="299"/>
        <end position="463"/>
    </location>
</feature>
<feature type="domain" description="RanBP2-type" evidence="7">
    <location>
        <begin position="710"/>
        <end position="729"/>
    </location>
</feature>
<evidence type="ECO:0000256" key="1">
    <source>
        <dbReference type="ARBA" id="ARBA00008287"/>
    </source>
</evidence>
<keyword evidence="2" id="KW-0479">Metal-binding</keyword>
<feature type="coiled-coil region" evidence="5">
    <location>
        <begin position="111"/>
        <end position="152"/>
    </location>
</feature>
<comment type="caution">
    <text evidence="8">The sequence shown here is derived from an EMBL/GenBank/DDBJ whole genome shotgun (WGS) entry which is preliminary data.</text>
</comment>
<name>A0A2J8WWP0_PONAB</name>
<dbReference type="GO" id="GO:0008270">
    <property type="term" value="F:zinc ion binding"/>
    <property type="evidence" value="ECO:0007669"/>
    <property type="project" value="UniProtKB-KW"/>
</dbReference>
<keyword evidence="3" id="KW-0863">Zinc-finger</keyword>
<feature type="compositionally biased region" description="Polar residues" evidence="6">
    <location>
        <begin position="325"/>
        <end position="335"/>
    </location>
</feature>
<keyword evidence="4" id="KW-0862">Zinc</keyword>
<dbReference type="PANTHER" id="PTHR23111:SF105">
    <property type="entry name" value="TESTIS-EXPRESSED PROTEIN 13C-RELATED"/>
    <property type="match status" value="1"/>
</dbReference>
<proteinExistence type="inferred from homology"/>
<dbReference type="InterPro" id="IPR028193">
    <property type="entry name" value="TEX13A-D_N"/>
</dbReference>
<dbReference type="Pfam" id="PF20868">
    <property type="entry name" value="TX13_rpt"/>
    <property type="match status" value="3"/>
</dbReference>
<sequence>MAMNFGDHASGFRHNDVIRFINNEVLRYGGGPAFYTAFCSRPWNEVEDRLRAIVADPRVPRAIKRACTWSALALNVRVAARQREQLLYQVRRLQGHVEECQVTSWALTSQLQQLRLENEEAATQLHLTQAALQQALNERDGLCGRLREVERSMQVYPMPQDFVPGPEAGQYGPVAGTLNAEQSEAVATEAQGMPHSEAQVAAPTAVYYMPEPQSGSVEGMQPLLLMQAPHPVPFHMPSPMGLPYSTPLPPPVVMESAAAIAPQMPPAGIYPPGLWATVGSQEETAPLWDQKCHGQDGYPENFQGVYHPGDNRSCNQKDGSECPQGMTSQGDSSSHSLKKDPVMQQGTAPPEFSRSHSLKQKPVMPKEMVPLGDSNSHSLKKDPVVPKEMIPLGDSNSHSMKKDPMMPQKMVPLEDSSSHHLKKDPVMPQKMVPLEDSSSHHLKKDPVMPQKMVPLEDSNSHSLKKDPMMCQEMVPLGDSNSCSLKKDPVVPQGTAPLTFSRRHSLKKDPVVPKEMVPLGDSKSHKMKKDPVMPQKMVPLGDSRNHSLKKDPVVPQGIASLEFSRSHSLKKELVMPKEMVPLGDSNSHSMKDPVMPKEMVPLGDSNSHSLKKHPVVHQEMVPLGDSNSHSLKKHPVIPQGTASLRFSKSHSQKEDQERPQATPLEDSKSHGVKNSPWKHQPQGQKVKQRKRKKASESQQQKPASCSIPVNWACPWCNAMNFPRHKVCYKCKRVRMPVENGSVDPA</sequence>
<protein>
    <submittedName>
        <fullName evidence="8">TEX13C isoform 1</fullName>
    </submittedName>
</protein>
<reference evidence="8" key="1">
    <citation type="submission" date="2017-12" db="EMBL/GenBank/DDBJ databases">
        <title>High-resolution comparative analysis of great ape genomes.</title>
        <authorList>
            <person name="Pollen A."/>
            <person name="Hastie A."/>
            <person name="Hormozdiari F."/>
            <person name="Dougherty M."/>
            <person name="Liu R."/>
            <person name="Chaisson M."/>
            <person name="Hoppe E."/>
            <person name="Hill C."/>
            <person name="Pang A."/>
            <person name="Hillier L."/>
            <person name="Baker C."/>
            <person name="Armstrong J."/>
            <person name="Shendure J."/>
            <person name="Paten B."/>
            <person name="Wilson R."/>
            <person name="Chao H."/>
            <person name="Schneider V."/>
            <person name="Ventura M."/>
            <person name="Kronenberg Z."/>
            <person name="Murali S."/>
            <person name="Gordon D."/>
            <person name="Cantsilieris S."/>
            <person name="Munson K."/>
            <person name="Nelson B."/>
            <person name="Raja A."/>
            <person name="Underwood J."/>
            <person name="Diekhans M."/>
            <person name="Fiddes I."/>
            <person name="Haussler D."/>
            <person name="Eichler E."/>
        </authorList>
    </citation>
    <scope>NUCLEOTIDE SEQUENCE [LARGE SCALE GENOMIC DNA]</scope>
    <source>
        <strain evidence="8">Susie</strain>
    </source>
</reference>
<dbReference type="PROSITE" id="PS01358">
    <property type="entry name" value="ZF_RANBP2_1"/>
    <property type="match status" value="1"/>
</dbReference>
<feature type="region of interest" description="Disordered" evidence="6">
    <location>
        <begin position="579"/>
        <end position="704"/>
    </location>
</feature>
<evidence type="ECO:0000313" key="8">
    <source>
        <dbReference type="EMBL" id="PNJ74168.1"/>
    </source>
</evidence>
<evidence type="ECO:0000256" key="3">
    <source>
        <dbReference type="ARBA" id="ARBA00022771"/>
    </source>
</evidence>
<dbReference type="GO" id="GO:0003729">
    <property type="term" value="F:mRNA binding"/>
    <property type="evidence" value="ECO:0007669"/>
    <property type="project" value="TreeGrafter"/>
</dbReference>
<comment type="similarity">
    <text evidence="1">Belongs to the TEX13 family.</text>
</comment>
<dbReference type="AlphaFoldDB" id="A0A2J8WWP0"/>
<keyword evidence="5" id="KW-0175">Coiled coil</keyword>
<evidence type="ECO:0000256" key="5">
    <source>
        <dbReference type="SAM" id="Coils"/>
    </source>
</evidence>
<feature type="region of interest" description="Disordered" evidence="6">
    <location>
        <begin position="493"/>
        <end position="550"/>
    </location>
</feature>
<dbReference type="EMBL" id="NDHI03003376">
    <property type="protein sequence ID" value="PNJ74168.1"/>
    <property type="molecule type" value="Genomic_DNA"/>
</dbReference>
<evidence type="ECO:0000256" key="2">
    <source>
        <dbReference type="ARBA" id="ARBA00022723"/>
    </source>
</evidence>
<dbReference type="Pfam" id="PF20864">
    <property type="entry name" value="Zn_ribbon_TEX13"/>
    <property type="match status" value="1"/>
</dbReference>
<organism evidence="8">
    <name type="scientific">Pongo abelii</name>
    <name type="common">Sumatran orangutan</name>
    <name type="synonym">Pongo pygmaeus abelii</name>
    <dbReference type="NCBI Taxonomy" id="9601"/>
    <lineage>
        <taxon>Eukaryota</taxon>
        <taxon>Metazoa</taxon>
        <taxon>Chordata</taxon>
        <taxon>Craniata</taxon>
        <taxon>Vertebrata</taxon>
        <taxon>Euteleostomi</taxon>
        <taxon>Mammalia</taxon>
        <taxon>Eutheria</taxon>
        <taxon>Euarchontoglires</taxon>
        <taxon>Primates</taxon>
        <taxon>Haplorrhini</taxon>
        <taxon>Catarrhini</taxon>
        <taxon>Hominidae</taxon>
        <taxon>Pongo</taxon>
    </lineage>
</organism>
<dbReference type="InterPro" id="IPR049534">
    <property type="entry name" value="TEX13A/C/D_Znf"/>
</dbReference>
<dbReference type="Pfam" id="PF15186">
    <property type="entry name" value="TEX13"/>
    <property type="match status" value="1"/>
</dbReference>
<dbReference type="InterPro" id="IPR001876">
    <property type="entry name" value="Znf_RanBP2"/>
</dbReference>
<evidence type="ECO:0000259" key="7">
    <source>
        <dbReference type="PROSITE" id="PS01358"/>
    </source>
</evidence>
<accession>A0A2J8WWP0</accession>
<dbReference type="InterPro" id="IPR049367">
    <property type="entry name" value="TX13C/D_rpt"/>
</dbReference>
<dbReference type="KEGG" id="pon:100453685"/>
<evidence type="ECO:0000256" key="4">
    <source>
        <dbReference type="ARBA" id="ARBA00022833"/>
    </source>
</evidence>
<dbReference type="PANTHER" id="PTHR23111">
    <property type="entry name" value="ZINC FINGER PROTEIN"/>
    <property type="match status" value="1"/>
</dbReference>
<dbReference type="OrthoDB" id="9527063at2759"/>
<gene>
    <name evidence="8" type="ORF">CR201_G0006766</name>
</gene>